<reference evidence="12" key="1">
    <citation type="submission" date="2013-09" db="EMBL/GenBank/DDBJ databases">
        <title>Corchorus olitorius genome sequencing.</title>
        <authorList>
            <person name="Alam M."/>
            <person name="Haque M.S."/>
            <person name="Islam M.S."/>
            <person name="Emdad E.M."/>
            <person name="Islam M.M."/>
            <person name="Ahmed B."/>
            <person name="Halim A."/>
            <person name="Hossen Q.M.M."/>
            <person name="Hossain M.Z."/>
            <person name="Ahmed R."/>
            <person name="Khan M.M."/>
            <person name="Islam R."/>
            <person name="Rashid M.M."/>
            <person name="Khan S.A."/>
            <person name="Rahman M.S."/>
            <person name="Alam M."/>
            <person name="Yahiya A.S."/>
            <person name="Khan M.S."/>
            <person name="Azam M.S."/>
            <person name="Haque T."/>
            <person name="Lashkar M.Z.H."/>
            <person name="Akhand A.I."/>
            <person name="Morshed G."/>
            <person name="Roy S."/>
            <person name="Uddin K.S."/>
            <person name="Rabeya T."/>
            <person name="Hossain A.S."/>
            <person name="Chowdhury A."/>
            <person name="Snigdha A.R."/>
            <person name="Mortoza M.S."/>
            <person name="Matin S.A."/>
            <person name="Hoque S.M.E."/>
            <person name="Islam M.K."/>
            <person name="Roy D.K."/>
            <person name="Haider R."/>
            <person name="Moosa M.M."/>
            <person name="Elias S.M."/>
            <person name="Hasan A.M."/>
            <person name="Jahan S."/>
            <person name="Shafiuddin M."/>
            <person name="Mahmood N."/>
            <person name="Shommy N.S."/>
        </authorList>
    </citation>
    <scope>NUCLEOTIDE SEQUENCE [LARGE SCALE GENOMIC DNA]</scope>
    <source>
        <strain evidence="12">cv. O-4</strain>
    </source>
</reference>
<evidence type="ECO:0000313" key="11">
    <source>
        <dbReference type="EMBL" id="OMO72355.1"/>
    </source>
</evidence>
<dbReference type="STRING" id="93759.A0A1R3HPP7"/>
<dbReference type="InterPro" id="IPR001611">
    <property type="entry name" value="Leu-rich_rpt"/>
</dbReference>
<evidence type="ECO:0000256" key="1">
    <source>
        <dbReference type="ARBA" id="ARBA00004479"/>
    </source>
</evidence>
<sequence length="242" mass="27260">MVKLNSLDLATNKFTGPVPDNLPSCRQLKNINLARNNFSGQIPESFKEFHSLSYLGLSNSSLHNLSSALQILQQCRNLTTLILTLNFRDETLPDDPNLVFENLKVLVIANCRLQGSIPQWLRNVPALQLLDLSWNNLTGTIPPWSGGYRDLFYLDLSKNYFSGQIPKGLTELQSLIHGNISQEEPSPDFPFFMKTNESARGLRHFQIQALKETIFVVIIGSVAKKAIILLKMIRKNLPKIQG</sequence>
<evidence type="ECO:0000313" key="12">
    <source>
        <dbReference type="Proteomes" id="UP000187203"/>
    </source>
</evidence>
<name>A0A1R3HPP7_9ROSI</name>
<keyword evidence="10" id="KW-0325">Glycoprotein</keyword>
<evidence type="ECO:0000256" key="2">
    <source>
        <dbReference type="ARBA" id="ARBA00009592"/>
    </source>
</evidence>
<keyword evidence="4" id="KW-0812">Transmembrane</keyword>
<keyword evidence="12" id="KW-1185">Reference proteome</keyword>
<dbReference type="SUPFAM" id="SSF52058">
    <property type="entry name" value="L domain-like"/>
    <property type="match status" value="1"/>
</dbReference>
<dbReference type="OrthoDB" id="676979at2759"/>
<evidence type="ECO:0000256" key="3">
    <source>
        <dbReference type="ARBA" id="ARBA00022614"/>
    </source>
</evidence>
<evidence type="ECO:0000256" key="10">
    <source>
        <dbReference type="ARBA" id="ARBA00023180"/>
    </source>
</evidence>
<gene>
    <name evidence="11" type="ORF">COLO4_27659</name>
</gene>
<organism evidence="11 12">
    <name type="scientific">Corchorus olitorius</name>
    <dbReference type="NCBI Taxonomy" id="93759"/>
    <lineage>
        <taxon>Eukaryota</taxon>
        <taxon>Viridiplantae</taxon>
        <taxon>Streptophyta</taxon>
        <taxon>Embryophyta</taxon>
        <taxon>Tracheophyta</taxon>
        <taxon>Spermatophyta</taxon>
        <taxon>Magnoliopsida</taxon>
        <taxon>eudicotyledons</taxon>
        <taxon>Gunneridae</taxon>
        <taxon>Pentapetalae</taxon>
        <taxon>rosids</taxon>
        <taxon>malvids</taxon>
        <taxon>Malvales</taxon>
        <taxon>Malvaceae</taxon>
        <taxon>Grewioideae</taxon>
        <taxon>Apeibeae</taxon>
        <taxon>Corchorus</taxon>
    </lineage>
</organism>
<evidence type="ECO:0000256" key="8">
    <source>
        <dbReference type="ARBA" id="ARBA00023136"/>
    </source>
</evidence>
<comment type="similarity">
    <text evidence="2">Belongs to the RLP family.</text>
</comment>
<dbReference type="Proteomes" id="UP000187203">
    <property type="component" value="Unassembled WGS sequence"/>
</dbReference>
<evidence type="ECO:0000256" key="7">
    <source>
        <dbReference type="ARBA" id="ARBA00022989"/>
    </source>
</evidence>
<dbReference type="AlphaFoldDB" id="A0A1R3HPP7"/>
<keyword evidence="5" id="KW-0732">Signal</keyword>
<keyword evidence="6" id="KW-0677">Repeat</keyword>
<accession>A0A1R3HPP7</accession>
<keyword evidence="8" id="KW-0472">Membrane</keyword>
<dbReference type="GO" id="GO:0016020">
    <property type="term" value="C:membrane"/>
    <property type="evidence" value="ECO:0007669"/>
    <property type="project" value="UniProtKB-SubCell"/>
</dbReference>
<evidence type="ECO:0000256" key="4">
    <source>
        <dbReference type="ARBA" id="ARBA00022692"/>
    </source>
</evidence>
<dbReference type="InterPro" id="IPR032675">
    <property type="entry name" value="LRR_dom_sf"/>
</dbReference>
<evidence type="ECO:0000256" key="9">
    <source>
        <dbReference type="ARBA" id="ARBA00023170"/>
    </source>
</evidence>
<evidence type="ECO:0000256" key="6">
    <source>
        <dbReference type="ARBA" id="ARBA00022737"/>
    </source>
</evidence>
<comment type="caution">
    <text evidence="11">The sequence shown here is derived from an EMBL/GenBank/DDBJ whole genome shotgun (WGS) entry which is preliminary data.</text>
</comment>
<comment type="subcellular location">
    <subcellularLocation>
        <location evidence="1">Membrane</location>
        <topology evidence="1">Single-pass type I membrane protein</topology>
    </subcellularLocation>
</comment>
<dbReference type="PANTHER" id="PTHR48053">
    <property type="entry name" value="LEUCINE RICH REPEAT FAMILY PROTEIN, EXPRESSED"/>
    <property type="match status" value="1"/>
</dbReference>
<dbReference type="Gene3D" id="3.80.10.10">
    <property type="entry name" value="Ribonuclease Inhibitor"/>
    <property type="match status" value="1"/>
</dbReference>
<keyword evidence="7" id="KW-1133">Transmembrane helix</keyword>
<dbReference type="FunFam" id="3.80.10.10:FF:000041">
    <property type="entry name" value="LRR receptor-like serine/threonine-protein kinase ERECTA"/>
    <property type="match status" value="1"/>
</dbReference>
<keyword evidence="3" id="KW-0433">Leucine-rich repeat</keyword>
<keyword evidence="9" id="KW-0675">Receptor</keyword>
<protein>
    <submittedName>
        <fullName evidence="11">Uncharacterized protein</fullName>
    </submittedName>
</protein>
<proteinExistence type="inferred from homology"/>
<dbReference type="InterPro" id="IPR051716">
    <property type="entry name" value="Plant_RL_S/T_kinase"/>
</dbReference>
<evidence type="ECO:0000256" key="5">
    <source>
        <dbReference type="ARBA" id="ARBA00022729"/>
    </source>
</evidence>
<dbReference type="PANTHER" id="PTHR48053:SF164">
    <property type="entry name" value="LEUCINE-RICH REPEAT-CONTAINING N-TERMINAL PLANT-TYPE DOMAIN-CONTAINING PROTEIN"/>
    <property type="match status" value="1"/>
</dbReference>
<dbReference type="Pfam" id="PF13855">
    <property type="entry name" value="LRR_8"/>
    <property type="match status" value="2"/>
</dbReference>
<dbReference type="EMBL" id="AWUE01019661">
    <property type="protein sequence ID" value="OMO72355.1"/>
    <property type="molecule type" value="Genomic_DNA"/>
</dbReference>